<reference evidence="2" key="2">
    <citation type="submission" date="2021-08" db="EMBL/GenBank/DDBJ databases">
        <authorList>
            <person name="Tani A."/>
            <person name="Ola A."/>
            <person name="Ogura Y."/>
            <person name="Katsura K."/>
            <person name="Hayashi T."/>
        </authorList>
    </citation>
    <scope>NUCLEOTIDE SEQUENCE</scope>
    <source>
        <strain evidence="2">DSM 23632</strain>
    </source>
</reference>
<dbReference type="Pfam" id="PF05050">
    <property type="entry name" value="Methyltransf_21"/>
    <property type="match status" value="1"/>
</dbReference>
<gene>
    <name evidence="2" type="ORF">MPOCJGCO_3301</name>
</gene>
<dbReference type="RefSeq" id="WP_238183749.1">
    <property type="nucleotide sequence ID" value="NZ_BPRB01000193.1"/>
</dbReference>
<accession>A0ABQ4U127</accession>
<dbReference type="PANTHER" id="PTHR34203">
    <property type="entry name" value="METHYLTRANSFERASE, FKBM FAMILY PROTEIN"/>
    <property type="match status" value="1"/>
</dbReference>
<dbReference type="EMBL" id="BPRB01000193">
    <property type="protein sequence ID" value="GJE61180.1"/>
    <property type="molecule type" value="Genomic_DNA"/>
</dbReference>
<proteinExistence type="predicted"/>
<comment type="caution">
    <text evidence="2">The sequence shown here is derived from an EMBL/GenBank/DDBJ whole genome shotgun (WGS) entry which is preliminary data.</text>
</comment>
<dbReference type="SUPFAM" id="SSF53335">
    <property type="entry name" value="S-adenosyl-L-methionine-dependent methyltransferases"/>
    <property type="match status" value="1"/>
</dbReference>
<sequence>MSTIDFHATRRGVLAHFAADQCIAQSLRRYGEWAENEITLLRPYLGPGDTALDVGANVGTHTLAFAEFVGPTGRVIAIEGQLSTFALLGHNVLVNGLAEVVTALPVLAGAEPALVESSLTPPSDNVGAKSFFPDVHGRSIHGVPVHALPPRPKGLPVKLALITVDSLQLSDCALMKVDVEGMELDVLLGSRETLERTRPVVYFEQAAGAASGLGEIQALLRGLGYRLFRHLTPAFNPQNFKGSADNIFGDATELNILAVPEGAAIPAGLDEIV</sequence>
<protein>
    <recommendedName>
        <fullName evidence="1">Methyltransferase FkbM domain-containing protein</fullName>
    </recommendedName>
</protein>
<dbReference type="Gene3D" id="3.40.50.150">
    <property type="entry name" value="Vaccinia Virus protein VP39"/>
    <property type="match status" value="1"/>
</dbReference>
<dbReference type="NCBIfam" id="TIGR01444">
    <property type="entry name" value="fkbM_fam"/>
    <property type="match status" value="1"/>
</dbReference>
<evidence type="ECO:0000259" key="1">
    <source>
        <dbReference type="Pfam" id="PF05050"/>
    </source>
</evidence>
<name>A0ABQ4U127_9HYPH</name>
<keyword evidence="3" id="KW-1185">Reference proteome</keyword>
<dbReference type="Proteomes" id="UP001055057">
    <property type="component" value="Unassembled WGS sequence"/>
</dbReference>
<dbReference type="InterPro" id="IPR052514">
    <property type="entry name" value="SAM-dependent_MTase"/>
</dbReference>
<feature type="domain" description="Methyltransferase FkbM" evidence="1">
    <location>
        <begin position="53"/>
        <end position="227"/>
    </location>
</feature>
<evidence type="ECO:0000313" key="2">
    <source>
        <dbReference type="EMBL" id="GJE61180.1"/>
    </source>
</evidence>
<organism evidence="2 3">
    <name type="scientific">Methylobacterium trifolii</name>
    <dbReference type="NCBI Taxonomy" id="1003092"/>
    <lineage>
        <taxon>Bacteria</taxon>
        <taxon>Pseudomonadati</taxon>
        <taxon>Pseudomonadota</taxon>
        <taxon>Alphaproteobacteria</taxon>
        <taxon>Hyphomicrobiales</taxon>
        <taxon>Methylobacteriaceae</taxon>
        <taxon>Methylobacterium</taxon>
    </lineage>
</organism>
<dbReference type="PANTHER" id="PTHR34203:SF15">
    <property type="entry name" value="SLL1173 PROTEIN"/>
    <property type="match status" value="1"/>
</dbReference>
<dbReference type="InterPro" id="IPR006342">
    <property type="entry name" value="FkbM_mtfrase"/>
</dbReference>
<evidence type="ECO:0000313" key="3">
    <source>
        <dbReference type="Proteomes" id="UP001055057"/>
    </source>
</evidence>
<reference evidence="2" key="1">
    <citation type="journal article" date="2021" name="Front. Microbiol.">
        <title>Comprehensive Comparative Genomics and Phenotyping of Methylobacterium Species.</title>
        <authorList>
            <person name="Alessa O."/>
            <person name="Ogura Y."/>
            <person name="Fujitani Y."/>
            <person name="Takami H."/>
            <person name="Hayashi T."/>
            <person name="Sahin N."/>
            <person name="Tani A."/>
        </authorList>
    </citation>
    <scope>NUCLEOTIDE SEQUENCE</scope>
    <source>
        <strain evidence="2">DSM 23632</strain>
    </source>
</reference>
<dbReference type="InterPro" id="IPR029063">
    <property type="entry name" value="SAM-dependent_MTases_sf"/>
</dbReference>